<dbReference type="AlphaFoldDB" id="A0A136IQT8"/>
<gene>
    <name evidence="2" type="ORF">Micbo1qcDRAFT_179160</name>
</gene>
<name>A0A136IQT8_9PEZI</name>
<dbReference type="InParanoid" id="A0A136IQT8"/>
<sequence length="264" mass="27885">MHSMKSTVGAVVASLISSASAALKINNYCSAQTSVVISHNGGCDFGQDSRCIRDGGVPWSLQPNSAATFNWIADGQGTSLKISKAGKAGVLQFEYTVVASGLYRGLYWDLSDLDGSGNGLVGTPFRSDNVKISPTGSGSGQGTCVKIRCAADKVCLDSYQHPDDPNTRFCPVDTGDMWLDLCQPTPAFNQRRRDAAFTFANTGEVITPVPPPQPESSAPESTLPSMVVEYLIQQAQASSEAATPTTSPDVEEAATTKIARAYYA</sequence>
<accession>A0A136IQT8</accession>
<feature type="signal peptide" evidence="1">
    <location>
        <begin position="1"/>
        <end position="21"/>
    </location>
</feature>
<proteinExistence type="predicted"/>
<evidence type="ECO:0000313" key="3">
    <source>
        <dbReference type="Proteomes" id="UP000070501"/>
    </source>
</evidence>
<evidence type="ECO:0000313" key="2">
    <source>
        <dbReference type="EMBL" id="KXJ87285.1"/>
    </source>
</evidence>
<dbReference type="PANTHER" id="PTHR36195">
    <property type="entry name" value="DOMAIN PROTEIN, PUTATIVE (AFU_ORTHOLOGUE AFUA_5G01990)-RELATED-RELATED"/>
    <property type="match status" value="1"/>
</dbReference>
<dbReference type="PANTHER" id="PTHR36195:SF6">
    <property type="entry name" value="SECRETED THAUMATIN-LIKE PROTEIN CALA"/>
    <property type="match status" value="1"/>
</dbReference>
<dbReference type="EMBL" id="KQ964263">
    <property type="protein sequence ID" value="KXJ87285.1"/>
    <property type="molecule type" value="Genomic_DNA"/>
</dbReference>
<reference evidence="3" key="1">
    <citation type="submission" date="2016-02" db="EMBL/GenBank/DDBJ databases">
        <title>Draft genome sequence of Microdochium bolleyi, a fungal endophyte of beachgrass.</title>
        <authorList>
            <consortium name="DOE Joint Genome Institute"/>
            <person name="David A.S."/>
            <person name="May G."/>
            <person name="Haridas S."/>
            <person name="Lim J."/>
            <person name="Wang M."/>
            <person name="Labutti K."/>
            <person name="Lipzen A."/>
            <person name="Barry K."/>
            <person name="Grigoriev I.V."/>
        </authorList>
    </citation>
    <scope>NUCLEOTIDE SEQUENCE [LARGE SCALE GENOMIC DNA]</scope>
    <source>
        <strain evidence="3">J235TASD1</strain>
    </source>
</reference>
<protein>
    <submittedName>
        <fullName evidence="2">Uncharacterized protein</fullName>
    </submittedName>
</protein>
<keyword evidence="1" id="KW-0732">Signal</keyword>
<dbReference type="Proteomes" id="UP000070501">
    <property type="component" value="Unassembled WGS sequence"/>
</dbReference>
<organism evidence="2 3">
    <name type="scientific">Microdochium bolleyi</name>
    <dbReference type="NCBI Taxonomy" id="196109"/>
    <lineage>
        <taxon>Eukaryota</taxon>
        <taxon>Fungi</taxon>
        <taxon>Dikarya</taxon>
        <taxon>Ascomycota</taxon>
        <taxon>Pezizomycotina</taxon>
        <taxon>Sordariomycetes</taxon>
        <taxon>Xylariomycetidae</taxon>
        <taxon>Xylariales</taxon>
        <taxon>Microdochiaceae</taxon>
        <taxon>Microdochium</taxon>
    </lineage>
</organism>
<evidence type="ECO:0000256" key="1">
    <source>
        <dbReference type="SAM" id="SignalP"/>
    </source>
</evidence>
<dbReference type="OrthoDB" id="4762281at2759"/>
<feature type="chain" id="PRO_5007292970" evidence="1">
    <location>
        <begin position="22"/>
        <end position="264"/>
    </location>
</feature>
<keyword evidence="3" id="KW-1185">Reference proteome</keyword>